<sequence>MEEASGHCVHSMRYPVATVLSVWAPVEDWEVVKRSPDSLEKVLQVVSSRLLDKTVSTAAGTVAWIFLTARKAKMDCALHDAVQGRELHRQEEGLEPWIHMLEQEIRVLIAKPSAFDSEVIRDGDNEHDETMGLYLSKPVMQQKVLKELLKQQVLERNSDKERICLSDSTALKSFDFGDD</sequence>
<keyword evidence="2" id="KW-1185">Reference proteome</keyword>
<reference evidence="1" key="1">
    <citation type="submission" date="2019-10" db="EMBL/GenBank/DDBJ databases">
        <title>The sequence and de novo assembly of the wild yak genome.</title>
        <authorList>
            <person name="Liu Y."/>
        </authorList>
    </citation>
    <scope>NUCLEOTIDE SEQUENCE [LARGE SCALE GENOMIC DNA]</scope>
    <source>
        <strain evidence="1">WY2019</strain>
    </source>
</reference>
<comment type="caution">
    <text evidence="1">The sequence shown here is derived from an EMBL/GenBank/DDBJ whole genome shotgun (WGS) entry which is preliminary data.</text>
</comment>
<evidence type="ECO:0000313" key="2">
    <source>
        <dbReference type="Proteomes" id="UP000322234"/>
    </source>
</evidence>
<name>A0A6B0R7P9_9CETA</name>
<protein>
    <submittedName>
        <fullName evidence="1">Uncharacterized protein</fullName>
    </submittedName>
</protein>
<dbReference type="AlphaFoldDB" id="A0A6B0R7P9"/>
<proteinExistence type="predicted"/>
<evidence type="ECO:0000313" key="1">
    <source>
        <dbReference type="EMBL" id="MXQ84416.1"/>
    </source>
</evidence>
<organism evidence="1 2">
    <name type="scientific">Bos mutus</name>
    <name type="common">wild yak</name>
    <dbReference type="NCBI Taxonomy" id="72004"/>
    <lineage>
        <taxon>Eukaryota</taxon>
        <taxon>Metazoa</taxon>
        <taxon>Chordata</taxon>
        <taxon>Craniata</taxon>
        <taxon>Vertebrata</taxon>
        <taxon>Euteleostomi</taxon>
        <taxon>Mammalia</taxon>
        <taxon>Eutheria</taxon>
        <taxon>Laurasiatheria</taxon>
        <taxon>Artiodactyla</taxon>
        <taxon>Ruminantia</taxon>
        <taxon>Pecora</taxon>
        <taxon>Bovidae</taxon>
        <taxon>Bovinae</taxon>
        <taxon>Bos</taxon>
    </lineage>
</organism>
<accession>A0A6B0R7P9</accession>
<dbReference type="Proteomes" id="UP000322234">
    <property type="component" value="Unassembled WGS sequence"/>
</dbReference>
<gene>
    <name evidence="1" type="ORF">E5288_WYG020642</name>
</gene>
<dbReference type="EMBL" id="VBQZ03000021">
    <property type="protein sequence ID" value="MXQ84416.1"/>
    <property type="molecule type" value="Genomic_DNA"/>
</dbReference>